<organism evidence="10 11">
    <name type="scientific">Eiseniibacteriota bacterium</name>
    <dbReference type="NCBI Taxonomy" id="2212470"/>
    <lineage>
        <taxon>Bacteria</taxon>
        <taxon>Candidatus Eiseniibacteriota</taxon>
    </lineage>
</organism>
<comment type="caution">
    <text evidence="10">The sequence shown here is derived from an EMBL/GenBank/DDBJ whole genome shotgun (WGS) entry which is preliminary data.</text>
</comment>
<reference evidence="10" key="2">
    <citation type="journal article" date="2021" name="Microbiome">
        <title>Successional dynamics and alternative stable states in a saline activated sludge microbial community over 9 years.</title>
        <authorList>
            <person name="Wang Y."/>
            <person name="Ye J."/>
            <person name="Ju F."/>
            <person name="Liu L."/>
            <person name="Boyd J.A."/>
            <person name="Deng Y."/>
            <person name="Parks D.H."/>
            <person name="Jiang X."/>
            <person name="Yin X."/>
            <person name="Woodcroft B.J."/>
            <person name="Tyson G.W."/>
            <person name="Hugenholtz P."/>
            <person name="Polz M.F."/>
            <person name="Zhang T."/>
        </authorList>
    </citation>
    <scope>NUCLEOTIDE SEQUENCE</scope>
    <source>
        <strain evidence="10">HKST-UBA02</strain>
    </source>
</reference>
<feature type="binding site" evidence="7">
    <location>
        <position position="377"/>
    </location>
    <ligand>
        <name>substrate</name>
    </ligand>
</feature>
<evidence type="ECO:0000256" key="4">
    <source>
        <dbReference type="ARBA" id="ARBA00022697"/>
    </source>
</evidence>
<dbReference type="GO" id="GO:0004414">
    <property type="term" value="F:homoserine O-acetyltransferase activity"/>
    <property type="evidence" value="ECO:0007669"/>
    <property type="project" value="UniProtKB-UniRule"/>
</dbReference>
<comment type="pathway">
    <text evidence="7">Amino-acid biosynthesis; L-methionine biosynthesis via de novo pathway; O-acetyl-L-homoserine from L-homoserine: step 1/1.</text>
</comment>
<dbReference type="Proteomes" id="UP000739538">
    <property type="component" value="Unassembled WGS sequence"/>
</dbReference>
<comment type="subunit">
    <text evidence="7">Homodimer.</text>
</comment>
<name>A0A956NC22_UNCEI</name>
<dbReference type="GO" id="GO:0005737">
    <property type="term" value="C:cytoplasm"/>
    <property type="evidence" value="ECO:0007669"/>
    <property type="project" value="UniProtKB-SubCell"/>
</dbReference>
<feature type="active site" evidence="7">
    <location>
        <position position="343"/>
    </location>
</feature>
<proteinExistence type="inferred from homology"/>
<sequence>MTDRNEYRELWWPSPSVQLAETLDLALPNGFETVHGGHFTRIQVAYESWGKLSPDGDNAILLVHPLASDPHAAGIHWEQPDGWWDALVGPGRVIDTDRYFVVCPNLIGGCYGTTGPRFPRDVADSSDSVGVADAATAADAVRAAEGAAPYLDDFPLLTTRDMMRVQRLFVGQLGIRRLHRVIGPSMGAMVAWEWAVEGGDFLEQSVAIAAPLRTTAYQIGLNWLQRRGIELDLSGDALAATAGQMIARGVGMLSYRSPVGMEEKFGREWFQKPGSTLGKRGMYNVESWLRHHGKRIVKRFDPYTYILFSRAMDLHDVGEGRGGLLTAMDEVSCDVLAVGISSDQLYTPAEVRLGVDMLGHLGKSARYAEIRSPHGHDAFLLETEQLTEILGTERARTTQFLPAALPDLRTVRIGILGAGQVATRLLRLLETDRERLARESGLRVEATAFAEKDETKELPPEFDGLERVPAEMLASSSDIDVLVDLTRGPGSRDVVASALGRGVSAVTPNKALVYAHGSELERMALERGARLAYHNAIAAGWPLLYSVERPLGRERVLGMQACLSIASNGILTEIEAGKSYEEAVDAVTARGWTEPDPTLDVTGWDAAQKLAILVASARHERIQPGLLEVRGVDGVDPELVRRAPEFGYRIRLVALYADDATDGVGTGAEADRRRAWCAGVLPVAVPKDGHLGGTAADGHVLVIEGDRSGELVFLGRGAGDMPVASAVLGDLVGLCDPEKSWTGRYPYSAAALHAPRFLRYLGREGDDVRVVDAVSTGAIPLLDSWVFSSRRDR</sequence>
<protein>
    <recommendedName>
        <fullName evidence="7">Homoserine O-acetyltransferase</fullName>
        <shortName evidence="7">HAT</shortName>
        <ecNumber evidence="7">2.3.1.31</ecNumber>
    </recommendedName>
    <alternativeName>
        <fullName evidence="7">Homoserine transacetylase</fullName>
        <shortName evidence="7">HTA</shortName>
    </alternativeName>
</protein>
<evidence type="ECO:0000256" key="7">
    <source>
        <dbReference type="HAMAP-Rule" id="MF_00296"/>
    </source>
</evidence>
<evidence type="ECO:0000256" key="1">
    <source>
        <dbReference type="ARBA" id="ARBA00005056"/>
    </source>
</evidence>
<dbReference type="GO" id="GO:0050661">
    <property type="term" value="F:NADP binding"/>
    <property type="evidence" value="ECO:0007669"/>
    <property type="project" value="InterPro"/>
</dbReference>
<dbReference type="InterPro" id="IPR001342">
    <property type="entry name" value="HDH_cat"/>
</dbReference>
<evidence type="ECO:0000256" key="3">
    <source>
        <dbReference type="ARBA" id="ARBA00022605"/>
    </source>
</evidence>
<dbReference type="InterPro" id="IPR029058">
    <property type="entry name" value="AB_hydrolase_fold"/>
</dbReference>
<keyword evidence="4" id="KW-0791">Threonine biosynthesis</keyword>
<dbReference type="InterPro" id="IPR005106">
    <property type="entry name" value="Asp/hSer_DH_NAD-bd"/>
</dbReference>
<keyword evidence="7 10" id="KW-0808">Transferase</keyword>
<dbReference type="PANTHER" id="PTHR32268">
    <property type="entry name" value="HOMOSERINE O-ACETYLTRANSFERASE"/>
    <property type="match status" value="1"/>
</dbReference>
<feature type="active site" evidence="7">
    <location>
        <position position="376"/>
    </location>
</feature>
<dbReference type="InterPro" id="IPR036291">
    <property type="entry name" value="NAD(P)-bd_dom_sf"/>
</dbReference>
<feature type="domain" description="Aspartate/homoserine dehydrogenase NAD-binding" evidence="9">
    <location>
        <begin position="417"/>
        <end position="533"/>
    </location>
</feature>
<dbReference type="Gene3D" id="3.30.360.10">
    <property type="entry name" value="Dihydrodipicolinate Reductase, domain 2"/>
    <property type="match status" value="1"/>
</dbReference>
<dbReference type="SUPFAM" id="SSF53474">
    <property type="entry name" value="alpha/beta-Hydrolases"/>
    <property type="match status" value="1"/>
</dbReference>
<dbReference type="PANTHER" id="PTHR32268:SF11">
    <property type="entry name" value="HOMOSERINE O-ACETYLTRANSFERASE"/>
    <property type="match status" value="1"/>
</dbReference>
<gene>
    <name evidence="10" type="primary">metX</name>
    <name evidence="7" type="synonym">metXA</name>
    <name evidence="10" type="ORF">KDA27_11450</name>
</gene>
<evidence type="ECO:0000259" key="8">
    <source>
        <dbReference type="Pfam" id="PF00742"/>
    </source>
</evidence>
<evidence type="ECO:0000256" key="5">
    <source>
        <dbReference type="ARBA" id="ARBA00023002"/>
    </source>
</evidence>
<dbReference type="EC" id="2.3.1.31" evidence="7"/>
<reference evidence="10" key="1">
    <citation type="submission" date="2020-04" db="EMBL/GenBank/DDBJ databases">
        <authorList>
            <person name="Zhang T."/>
        </authorList>
    </citation>
    <scope>NUCLEOTIDE SEQUENCE</scope>
    <source>
        <strain evidence="10">HKST-UBA02</strain>
    </source>
</reference>
<dbReference type="InterPro" id="IPR008220">
    <property type="entry name" value="HAT_MetX-like"/>
</dbReference>
<comment type="caution">
    <text evidence="7">Lacks conserved residue(s) required for the propagation of feature annotation.</text>
</comment>
<dbReference type="Gene3D" id="3.40.50.720">
    <property type="entry name" value="NAD(P)-binding Rossmann-like Domain"/>
    <property type="match status" value="1"/>
</dbReference>
<dbReference type="GO" id="GO:0009086">
    <property type="term" value="P:methionine biosynthetic process"/>
    <property type="evidence" value="ECO:0007669"/>
    <property type="project" value="UniProtKB-UniRule"/>
</dbReference>
<evidence type="ECO:0000313" key="11">
    <source>
        <dbReference type="Proteomes" id="UP000739538"/>
    </source>
</evidence>
<evidence type="ECO:0000259" key="9">
    <source>
        <dbReference type="Pfam" id="PF03447"/>
    </source>
</evidence>
<dbReference type="HAMAP" id="MF_00296">
    <property type="entry name" value="MetX_acyltransf"/>
    <property type="match status" value="1"/>
</dbReference>
<feature type="active site" description="Nucleophile" evidence="7">
    <location>
        <position position="185"/>
    </location>
</feature>
<evidence type="ECO:0000313" key="10">
    <source>
        <dbReference type="EMBL" id="MCA9756407.1"/>
    </source>
</evidence>
<dbReference type="NCBIfam" id="TIGR01392">
    <property type="entry name" value="homoserO_Ac_trn"/>
    <property type="match status" value="1"/>
</dbReference>
<comment type="pathway">
    <text evidence="1">Amino-acid biosynthesis; L-threonine biosynthesis; L-threonine from L-aspartate: step 3/5.</text>
</comment>
<dbReference type="EMBL" id="JAGQHS010000052">
    <property type="protein sequence ID" value="MCA9756407.1"/>
    <property type="molecule type" value="Genomic_DNA"/>
</dbReference>
<keyword evidence="3 7" id="KW-0028">Amino-acid biosynthesis</keyword>
<keyword evidence="6 7" id="KW-0486">Methionine biosynthesis</keyword>
<dbReference type="Gene3D" id="1.10.1740.110">
    <property type="match status" value="1"/>
</dbReference>
<dbReference type="SUPFAM" id="SSF51735">
    <property type="entry name" value="NAD(P)-binding Rossmann-fold domains"/>
    <property type="match status" value="1"/>
</dbReference>
<dbReference type="GO" id="GO:0009092">
    <property type="term" value="P:homoserine metabolic process"/>
    <property type="evidence" value="ECO:0007669"/>
    <property type="project" value="TreeGrafter"/>
</dbReference>
<dbReference type="Pfam" id="PF03447">
    <property type="entry name" value="NAD_binding_3"/>
    <property type="match status" value="1"/>
</dbReference>
<dbReference type="GO" id="GO:0016491">
    <property type="term" value="F:oxidoreductase activity"/>
    <property type="evidence" value="ECO:0007669"/>
    <property type="project" value="UniProtKB-KW"/>
</dbReference>
<dbReference type="SUPFAM" id="SSF55347">
    <property type="entry name" value="Glyceraldehyde-3-phosphate dehydrogenase-like, C-terminal domain"/>
    <property type="match status" value="1"/>
</dbReference>
<comment type="similarity">
    <text evidence="7">Belongs to the AB hydrolase superfamily. MetX family.</text>
</comment>
<keyword evidence="7 10" id="KW-0012">Acyltransferase</keyword>
<dbReference type="GO" id="GO:0009088">
    <property type="term" value="P:threonine biosynthetic process"/>
    <property type="evidence" value="ECO:0007669"/>
    <property type="project" value="UniProtKB-KW"/>
</dbReference>
<dbReference type="Gene3D" id="3.40.50.1820">
    <property type="entry name" value="alpha/beta hydrolase"/>
    <property type="match status" value="1"/>
</dbReference>
<comment type="pathway">
    <text evidence="2">Amino-acid biosynthesis; L-methionine biosynthesis via de novo pathway; L-homoserine from L-aspartate: step 3/3.</text>
</comment>
<dbReference type="AlphaFoldDB" id="A0A956NC22"/>
<evidence type="ECO:0000256" key="2">
    <source>
        <dbReference type="ARBA" id="ARBA00005062"/>
    </source>
</evidence>
<feature type="binding site" evidence="7">
    <location>
        <position position="248"/>
    </location>
    <ligand>
        <name>substrate</name>
    </ligand>
</feature>
<keyword evidence="5" id="KW-0560">Oxidoreductase</keyword>
<comment type="catalytic activity">
    <reaction evidence="7">
        <text>L-homoserine + acetyl-CoA = O-acetyl-L-homoserine + CoA</text>
        <dbReference type="Rhea" id="RHEA:13701"/>
        <dbReference type="ChEBI" id="CHEBI:57287"/>
        <dbReference type="ChEBI" id="CHEBI:57288"/>
        <dbReference type="ChEBI" id="CHEBI:57476"/>
        <dbReference type="ChEBI" id="CHEBI:57716"/>
        <dbReference type="EC" id="2.3.1.31"/>
    </reaction>
</comment>
<evidence type="ECO:0000256" key="6">
    <source>
        <dbReference type="ARBA" id="ARBA00023167"/>
    </source>
</evidence>
<feature type="domain" description="Homoserine dehydrogenase catalytic" evidence="8">
    <location>
        <begin position="542"/>
        <end position="732"/>
    </location>
</feature>
<comment type="subcellular location">
    <subcellularLocation>
        <location evidence="7">Cytoplasm</location>
    </subcellularLocation>
</comment>
<keyword evidence="7" id="KW-0963">Cytoplasm</keyword>
<comment type="function">
    <text evidence="7">Transfers an acetyl group from acetyl-CoA to L-homoserine, forming acetyl-L-homoserine.</text>
</comment>
<accession>A0A956NC22</accession>
<dbReference type="Pfam" id="PF00742">
    <property type="entry name" value="Homoserine_dh"/>
    <property type="match status" value="1"/>
</dbReference>